<feature type="binding site" evidence="5">
    <location>
        <position position="74"/>
    </location>
    <ligand>
        <name>(2E)-4-hydroxy-3-methylbut-2-enyl diphosphate</name>
        <dbReference type="ChEBI" id="CHEBI:128753"/>
    </ligand>
</feature>
<dbReference type="NCBIfam" id="TIGR00216">
    <property type="entry name" value="ispH_lytB"/>
    <property type="match status" value="1"/>
</dbReference>
<evidence type="ECO:0000256" key="2">
    <source>
        <dbReference type="ARBA" id="ARBA00022723"/>
    </source>
</evidence>
<dbReference type="PANTHER" id="PTHR30426">
    <property type="entry name" value="4-HYDROXY-3-METHYLBUT-2-ENYL DIPHOSPHATE REDUCTASE"/>
    <property type="match status" value="1"/>
</dbReference>
<feature type="binding site" evidence="5">
    <location>
        <position position="74"/>
    </location>
    <ligand>
        <name>dimethylallyl diphosphate</name>
        <dbReference type="ChEBI" id="CHEBI:57623"/>
    </ligand>
</feature>
<feature type="binding site" evidence="5">
    <location>
        <position position="124"/>
    </location>
    <ligand>
        <name>isopentenyl diphosphate</name>
        <dbReference type="ChEBI" id="CHEBI:128769"/>
    </ligand>
</feature>
<feature type="binding site" evidence="5">
    <location>
        <position position="214"/>
    </location>
    <ligand>
        <name>(2E)-4-hydroxy-3-methylbut-2-enyl diphosphate</name>
        <dbReference type="ChEBI" id="CHEBI:128753"/>
    </ligand>
</feature>
<dbReference type="GO" id="GO:0019288">
    <property type="term" value="P:isopentenyl diphosphate biosynthetic process, methylerythritol 4-phosphate pathway"/>
    <property type="evidence" value="ECO:0007669"/>
    <property type="project" value="UniProtKB-UniRule"/>
</dbReference>
<feature type="binding site" evidence="5">
    <location>
        <position position="257"/>
    </location>
    <ligand>
        <name>isopentenyl diphosphate</name>
        <dbReference type="ChEBI" id="CHEBI:128769"/>
    </ligand>
</feature>
<comment type="cofactor">
    <cofactor evidence="5">
        <name>[4Fe-4S] cluster</name>
        <dbReference type="ChEBI" id="CHEBI:49883"/>
    </cofactor>
    <text evidence="5">Binds 1 [4Fe-4S] cluster per subunit.</text>
</comment>
<dbReference type="EMBL" id="LJUO01000067">
    <property type="protein sequence ID" value="KPK71251.1"/>
    <property type="molecule type" value="Genomic_DNA"/>
</dbReference>
<comment type="caution">
    <text evidence="5">Lacks conserved residue(s) required for the propagation of feature annotation.</text>
</comment>
<dbReference type="GO" id="GO:0051539">
    <property type="term" value="F:4 iron, 4 sulfur cluster binding"/>
    <property type="evidence" value="ECO:0007669"/>
    <property type="project" value="UniProtKB-UniRule"/>
</dbReference>
<dbReference type="CDD" id="cd13944">
    <property type="entry name" value="lytB_ispH"/>
    <property type="match status" value="1"/>
</dbReference>
<feature type="binding site" evidence="5">
    <location>
        <position position="257"/>
    </location>
    <ligand>
        <name>dimethylallyl diphosphate</name>
        <dbReference type="ChEBI" id="CHEBI:57623"/>
    </ligand>
</feature>
<dbReference type="Gene3D" id="3.40.50.11270">
    <property type="match status" value="1"/>
</dbReference>
<feature type="binding site" evidence="5">
    <location>
        <position position="124"/>
    </location>
    <ligand>
        <name>(2E)-4-hydroxy-3-methylbut-2-enyl diphosphate</name>
        <dbReference type="ChEBI" id="CHEBI:128753"/>
    </ligand>
</feature>
<feature type="binding site" evidence="5">
    <location>
        <position position="214"/>
    </location>
    <ligand>
        <name>isopentenyl diphosphate</name>
        <dbReference type="ChEBI" id="CHEBI:128769"/>
    </ligand>
</feature>
<comment type="catalytic activity">
    <reaction evidence="5">
        <text>dimethylallyl diphosphate + 2 oxidized [2Fe-2S]-[ferredoxin] + H2O = (2E)-4-hydroxy-3-methylbut-2-enyl diphosphate + 2 reduced [2Fe-2S]-[ferredoxin] + 2 H(+)</text>
        <dbReference type="Rhea" id="RHEA:24825"/>
        <dbReference type="Rhea" id="RHEA-COMP:10000"/>
        <dbReference type="Rhea" id="RHEA-COMP:10001"/>
        <dbReference type="ChEBI" id="CHEBI:15377"/>
        <dbReference type="ChEBI" id="CHEBI:15378"/>
        <dbReference type="ChEBI" id="CHEBI:33737"/>
        <dbReference type="ChEBI" id="CHEBI:33738"/>
        <dbReference type="ChEBI" id="CHEBI:57623"/>
        <dbReference type="ChEBI" id="CHEBI:128753"/>
        <dbReference type="EC" id="1.17.7.4"/>
    </reaction>
</comment>
<evidence type="ECO:0000313" key="7">
    <source>
        <dbReference type="Proteomes" id="UP000051096"/>
    </source>
</evidence>
<feature type="binding site" evidence="5">
    <location>
        <position position="124"/>
    </location>
    <ligand>
        <name>dimethylallyl diphosphate</name>
        <dbReference type="ChEBI" id="CHEBI:57623"/>
    </ligand>
</feature>
<accession>A0A0S8GDQ9</accession>
<feature type="binding site" evidence="5">
    <location>
        <position position="40"/>
    </location>
    <ligand>
        <name>dimethylallyl diphosphate</name>
        <dbReference type="ChEBI" id="CHEBI:57623"/>
    </ligand>
</feature>
<dbReference type="InterPro" id="IPR003451">
    <property type="entry name" value="LytB/IspH"/>
</dbReference>
<proteinExistence type="inferred from homology"/>
<feature type="binding site" evidence="5">
    <location>
        <position position="158"/>
    </location>
    <ligand>
        <name>(2E)-4-hydroxy-3-methylbut-2-enyl diphosphate</name>
        <dbReference type="ChEBI" id="CHEBI:128753"/>
    </ligand>
</feature>
<dbReference type="GO" id="GO:0050992">
    <property type="term" value="P:dimethylallyl diphosphate biosynthetic process"/>
    <property type="evidence" value="ECO:0007669"/>
    <property type="project" value="UniProtKB-UniRule"/>
</dbReference>
<feature type="binding site" evidence="5">
    <location>
        <position position="74"/>
    </location>
    <ligand>
        <name>isopentenyl diphosphate</name>
        <dbReference type="ChEBI" id="CHEBI:128769"/>
    </ligand>
</feature>
<dbReference type="GO" id="GO:0051745">
    <property type="term" value="F:4-hydroxy-3-methylbut-2-enyl diphosphate reductase activity"/>
    <property type="evidence" value="ECO:0007669"/>
    <property type="project" value="UniProtKB-UniRule"/>
</dbReference>
<dbReference type="Gene3D" id="3.40.1010.20">
    <property type="entry name" value="4-hydroxy-3-methylbut-2-enyl diphosphate reductase, catalytic domain"/>
    <property type="match status" value="2"/>
</dbReference>
<name>A0A0S8GDQ9_UNCW3</name>
<keyword evidence="5" id="KW-0560">Oxidoreductase</keyword>
<comment type="pathway">
    <text evidence="5">Isoprenoid biosynthesis; dimethylallyl diphosphate biosynthesis; dimethylallyl diphosphate from (2E)-4-hydroxy-3-methylbutenyl diphosphate: step 1/1.</text>
</comment>
<evidence type="ECO:0000256" key="5">
    <source>
        <dbReference type="HAMAP-Rule" id="MF_00191"/>
    </source>
</evidence>
<reference evidence="6 7" key="1">
    <citation type="journal article" date="2015" name="Microbiome">
        <title>Genomic resolution of linkages in carbon, nitrogen, and sulfur cycling among widespread estuary sediment bacteria.</title>
        <authorList>
            <person name="Baker B.J."/>
            <person name="Lazar C.S."/>
            <person name="Teske A.P."/>
            <person name="Dick G.J."/>
        </authorList>
    </citation>
    <scope>NUCLEOTIDE SEQUENCE [LARGE SCALE GENOMIC DNA]</scope>
    <source>
        <strain evidence="6">SM23_60</strain>
    </source>
</reference>
<gene>
    <name evidence="5" type="primary">ispH</name>
    <name evidence="6" type="ORF">AMJ87_07500</name>
</gene>
<keyword evidence="5" id="KW-0414">Isoprene biosynthesis</keyword>
<keyword evidence="4 5" id="KW-0411">Iron-sulfur</keyword>
<feature type="binding site" evidence="5">
    <location>
        <position position="186"/>
    </location>
    <ligand>
        <name>[4Fe-4S] cluster</name>
        <dbReference type="ChEBI" id="CHEBI:49883"/>
    </ligand>
</feature>
<comment type="function">
    <text evidence="5">Catalyzes the conversion of 1-hydroxy-2-methyl-2-(E)-butenyl 4-diphosphate (HMBPP) into a mixture of isopentenyl diphosphate (IPP) and dimethylallyl diphosphate (DMAPP). Acts in the terminal step of the DOXP/MEP pathway for isoprenoid precursor biosynthesis.</text>
</comment>
<protein>
    <recommendedName>
        <fullName evidence="5">4-hydroxy-3-methylbut-2-enyl diphosphate reductase</fullName>
        <shortName evidence="5">HMBPP reductase</shortName>
        <ecNumber evidence="5">1.17.7.4</ecNumber>
    </recommendedName>
</protein>
<keyword evidence="3 5" id="KW-0408">Iron</keyword>
<dbReference type="AlphaFoldDB" id="A0A0S8GDQ9"/>
<feature type="binding site" evidence="5">
    <location>
        <position position="96"/>
    </location>
    <ligand>
        <name>[4Fe-4S] cluster</name>
        <dbReference type="ChEBI" id="CHEBI:49883"/>
    </ligand>
</feature>
<comment type="caution">
    <text evidence="6">The sequence shown here is derived from an EMBL/GenBank/DDBJ whole genome shotgun (WGS) entry which is preliminary data.</text>
</comment>
<feature type="binding site" evidence="5">
    <location>
        <position position="216"/>
    </location>
    <ligand>
        <name>dimethylallyl diphosphate</name>
        <dbReference type="ChEBI" id="CHEBI:57623"/>
    </ligand>
</feature>
<keyword evidence="2 5" id="KW-0479">Metal-binding</keyword>
<comment type="similarity">
    <text evidence="5">Belongs to the IspH family.</text>
</comment>
<organism evidence="6 7">
    <name type="scientific">candidate division WOR_3 bacterium SM23_60</name>
    <dbReference type="NCBI Taxonomy" id="1703780"/>
    <lineage>
        <taxon>Bacteria</taxon>
        <taxon>Bacteria division WOR-3</taxon>
    </lineage>
</organism>
<dbReference type="NCBIfam" id="NF002187">
    <property type="entry name" value="PRK01045.1-1"/>
    <property type="match status" value="1"/>
</dbReference>
<comment type="pathway">
    <text evidence="5">Isoprenoid biosynthesis; isopentenyl diphosphate biosynthesis via DXP pathway; isopentenyl diphosphate from 1-deoxy-D-xylulose 5-phosphate: step 6/6.</text>
</comment>
<dbReference type="Pfam" id="PF02401">
    <property type="entry name" value="LYTB"/>
    <property type="match status" value="1"/>
</dbReference>
<feature type="binding site" evidence="5">
    <location>
        <position position="257"/>
    </location>
    <ligand>
        <name>(2E)-4-hydroxy-3-methylbut-2-enyl diphosphate</name>
        <dbReference type="ChEBI" id="CHEBI:128753"/>
    </ligand>
</feature>
<dbReference type="Proteomes" id="UP000051096">
    <property type="component" value="Unassembled WGS sequence"/>
</dbReference>
<dbReference type="UniPathway" id="UPA00059">
    <property type="reaction ID" value="UER00105"/>
</dbReference>
<dbReference type="HAMAP" id="MF_00191">
    <property type="entry name" value="IspH"/>
    <property type="match status" value="1"/>
</dbReference>
<evidence type="ECO:0000256" key="1">
    <source>
        <dbReference type="ARBA" id="ARBA00022485"/>
    </source>
</evidence>
<dbReference type="PANTHER" id="PTHR30426:SF0">
    <property type="entry name" value="4-HYDROXY-3-METHYLBUT-2-ENYL DIPHOSPHATE REDUCTASE"/>
    <property type="match status" value="1"/>
</dbReference>
<evidence type="ECO:0000256" key="3">
    <source>
        <dbReference type="ARBA" id="ARBA00023004"/>
    </source>
</evidence>
<sequence>MKIYRARYGGVCFGVKRAIELAVEAAKNKKPVYCLGPLIHNRIAVDKLRKRGIITVNKVTDIRDKGRRVIIRSHGVHPHILARLRRRGFEIIDATCPRVRRAQRYVQKLINEGYHVVIVGEKDHPEVKGLMGYAGKDAEIYSEQMKIKKRKIGVVPQTTLDLGHFNSAIAHLMERVIEMKIYNTICMATVLRINEAIRIVNKADAMLIVGGKNSANTARLYQVCKQYKPSYHIESAAEIVMDWFKDAKSIGVTAGASTPKEQVDDVIAFLKKKFPR</sequence>
<feature type="binding site" evidence="5">
    <location>
        <position position="216"/>
    </location>
    <ligand>
        <name>isopentenyl diphosphate</name>
        <dbReference type="ChEBI" id="CHEBI:128769"/>
    </ligand>
</feature>
<dbReference type="GO" id="GO:0046872">
    <property type="term" value="F:metal ion binding"/>
    <property type="evidence" value="ECO:0007669"/>
    <property type="project" value="UniProtKB-KW"/>
</dbReference>
<feature type="binding site" evidence="5">
    <location>
        <position position="40"/>
    </location>
    <ligand>
        <name>isopentenyl diphosphate</name>
        <dbReference type="ChEBI" id="CHEBI:128769"/>
    </ligand>
</feature>
<dbReference type="PATRIC" id="fig|1703780.3.peg.227"/>
<feature type="binding site" evidence="5">
    <location>
        <position position="214"/>
    </location>
    <ligand>
        <name>dimethylallyl diphosphate</name>
        <dbReference type="ChEBI" id="CHEBI:57623"/>
    </ligand>
</feature>
<feature type="binding site" evidence="5">
    <location>
        <position position="216"/>
    </location>
    <ligand>
        <name>(2E)-4-hydroxy-3-methylbut-2-enyl diphosphate</name>
        <dbReference type="ChEBI" id="CHEBI:128753"/>
    </ligand>
</feature>
<evidence type="ECO:0000256" key="4">
    <source>
        <dbReference type="ARBA" id="ARBA00023014"/>
    </source>
</evidence>
<dbReference type="EC" id="1.17.7.4" evidence="5"/>
<feature type="active site" description="Proton donor" evidence="5">
    <location>
        <position position="126"/>
    </location>
</feature>
<dbReference type="UniPathway" id="UPA00056">
    <property type="reaction ID" value="UER00097"/>
</dbReference>
<keyword evidence="1 5" id="KW-0004">4Fe-4S</keyword>
<feature type="binding site" evidence="5">
    <location>
        <position position="40"/>
    </location>
    <ligand>
        <name>(2E)-4-hydroxy-3-methylbut-2-enyl diphosphate</name>
        <dbReference type="ChEBI" id="CHEBI:128753"/>
    </ligand>
</feature>
<feature type="binding site" evidence="5">
    <location>
        <position position="12"/>
    </location>
    <ligand>
        <name>[4Fe-4S] cluster</name>
        <dbReference type="ChEBI" id="CHEBI:49883"/>
    </ligand>
</feature>
<dbReference type="GO" id="GO:0016114">
    <property type="term" value="P:terpenoid biosynthetic process"/>
    <property type="evidence" value="ECO:0007669"/>
    <property type="project" value="UniProtKB-UniRule"/>
</dbReference>
<comment type="catalytic activity">
    <reaction evidence="5">
        <text>isopentenyl diphosphate + 2 oxidized [2Fe-2S]-[ferredoxin] + H2O = (2E)-4-hydroxy-3-methylbut-2-enyl diphosphate + 2 reduced [2Fe-2S]-[ferredoxin] + 2 H(+)</text>
        <dbReference type="Rhea" id="RHEA:24488"/>
        <dbReference type="Rhea" id="RHEA-COMP:10000"/>
        <dbReference type="Rhea" id="RHEA-COMP:10001"/>
        <dbReference type="ChEBI" id="CHEBI:15377"/>
        <dbReference type="ChEBI" id="CHEBI:15378"/>
        <dbReference type="ChEBI" id="CHEBI:33737"/>
        <dbReference type="ChEBI" id="CHEBI:33738"/>
        <dbReference type="ChEBI" id="CHEBI:128753"/>
        <dbReference type="ChEBI" id="CHEBI:128769"/>
        <dbReference type="EC" id="1.17.7.4"/>
    </reaction>
</comment>
<evidence type="ECO:0000313" key="6">
    <source>
        <dbReference type="EMBL" id="KPK71251.1"/>
    </source>
</evidence>